<proteinExistence type="predicted"/>
<feature type="non-terminal residue" evidence="3">
    <location>
        <position position="1"/>
    </location>
</feature>
<gene>
    <name evidence="3" type="ORF">B296_00050219</name>
</gene>
<evidence type="ECO:0000259" key="2">
    <source>
        <dbReference type="Pfam" id="PF04195"/>
    </source>
</evidence>
<evidence type="ECO:0000313" key="4">
    <source>
        <dbReference type="Proteomes" id="UP000287651"/>
    </source>
</evidence>
<organism evidence="3 4">
    <name type="scientific">Ensete ventricosum</name>
    <name type="common">Abyssinian banana</name>
    <name type="synonym">Musa ensete</name>
    <dbReference type="NCBI Taxonomy" id="4639"/>
    <lineage>
        <taxon>Eukaryota</taxon>
        <taxon>Viridiplantae</taxon>
        <taxon>Streptophyta</taxon>
        <taxon>Embryophyta</taxon>
        <taxon>Tracheophyta</taxon>
        <taxon>Spermatophyta</taxon>
        <taxon>Magnoliopsida</taxon>
        <taxon>Liliopsida</taxon>
        <taxon>Zingiberales</taxon>
        <taxon>Musaceae</taxon>
        <taxon>Ensete</taxon>
    </lineage>
</organism>
<accession>A0A426XAC4</accession>
<sequence length="340" mass="36247">VNSGTNLGDLAERVNSGSNPGDLAERVNSGTNPGDLAEKVNSGTNPGDLVEKANSGTNPRDSVEKANSGTNPGDSVEKVNSDTNPGDLAERVNSGTNPGDLAERVNSDTNPGDLAERVNSGTNPGDLAEKVNSVTNPGDLAEVADHDLDMAVTKGSLAVIRGRYSIPAEFGLHVPQPEQHPYSSDAPGMCFSVDALEAGLRFPLHPLIEECLRWWRISPSQVAPNSWRNLVVFLGECRGAGIIPTWDLFMACFRLCKSRDDYYLTARVDFRVNGAPSNNKGWKSGYLFVSDRMDLGELCGMPKVSGGKAPSTRTTAWEAPKASSKRPVDAPAEQADDPAR</sequence>
<evidence type="ECO:0000313" key="3">
    <source>
        <dbReference type="EMBL" id="RRT36404.1"/>
    </source>
</evidence>
<dbReference type="PANTHER" id="PTHR31099:SF28">
    <property type="entry name" value="F5J5.12"/>
    <property type="match status" value="1"/>
</dbReference>
<comment type="caution">
    <text evidence="3">The sequence shown here is derived from an EMBL/GenBank/DDBJ whole genome shotgun (WGS) entry which is preliminary data.</text>
</comment>
<dbReference type="AlphaFoldDB" id="A0A426XAC4"/>
<dbReference type="Proteomes" id="UP000287651">
    <property type="component" value="Unassembled WGS sequence"/>
</dbReference>
<evidence type="ECO:0000256" key="1">
    <source>
        <dbReference type="SAM" id="MobiDB-lite"/>
    </source>
</evidence>
<feature type="region of interest" description="Disordered" evidence="1">
    <location>
        <begin position="1"/>
        <end position="132"/>
    </location>
</feature>
<feature type="region of interest" description="Disordered" evidence="1">
    <location>
        <begin position="304"/>
        <end position="340"/>
    </location>
</feature>
<protein>
    <recommendedName>
        <fullName evidence="2">Transposase (putative) gypsy type domain-containing protein</fullName>
    </recommendedName>
</protein>
<name>A0A426XAC4_ENSVE</name>
<reference evidence="3 4" key="1">
    <citation type="journal article" date="2014" name="Agronomy (Basel)">
        <title>A Draft Genome Sequence for Ensete ventricosum, the Drought-Tolerant Tree Against Hunger.</title>
        <authorList>
            <person name="Harrison J."/>
            <person name="Moore K.A."/>
            <person name="Paszkiewicz K."/>
            <person name="Jones T."/>
            <person name="Grant M."/>
            <person name="Ambacheew D."/>
            <person name="Muzemil S."/>
            <person name="Studholme D.J."/>
        </authorList>
    </citation>
    <scope>NUCLEOTIDE SEQUENCE [LARGE SCALE GENOMIC DNA]</scope>
</reference>
<dbReference type="PANTHER" id="PTHR31099">
    <property type="entry name" value="OS06G0165300 PROTEIN"/>
    <property type="match status" value="1"/>
</dbReference>
<feature type="domain" description="Transposase (putative) gypsy type" evidence="2">
    <location>
        <begin position="191"/>
        <end position="256"/>
    </location>
</feature>
<dbReference type="InterPro" id="IPR007321">
    <property type="entry name" value="Transposase_28"/>
</dbReference>
<feature type="compositionally biased region" description="Polar residues" evidence="1">
    <location>
        <begin position="54"/>
        <end position="73"/>
    </location>
</feature>
<dbReference type="EMBL" id="AMZH03023646">
    <property type="protein sequence ID" value="RRT36404.1"/>
    <property type="molecule type" value="Genomic_DNA"/>
</dbReference>
<dbReference type="Pfam" id="PF04195">
    <property type="entry name" value="Transposase_28"/>
    <property type="match status" value="1"/>
</dbReference>